<keyword evidence="2 3" id="KW-0802">TPR repeat</keyword>
<dbReference type="OrthoDB" id="2082605at2"/>
<accession>A0A402AIY6</accession>
<sequence>MPGNRQAFSASINAADRHRWDSHWAEAMQEYQKALAEFPEDATARSGLGFCHMQMKQWQLALHEYEYILQRDPSNVIALSKTAELYVILNRRVDAYQAYLHLADLYSQAGQGARAEAAWQKAVQLSPGNPEPHERLASYYFEKKDISQMLQERLAAAQGYLLRNELGPARIHCEEVLRADGTNAQAQQLLSQILAGGPGSLASPGSAEATFSSIRPETGTGQNVDPGPAVQQPSSFTDQPLTGSVTSENTSGGNTGIMGNMGSAGNFGGVNNPGSPAAMANGNGMNSAPRMRITANQVTGALQQAQTFQNQGRFNDAIDLCEQILESGFDRPDARYFLGWLYQEQQRWDEAIQQFQLLLNDPDYALSCYYALGQCYRARGDMRTATVHFDEAVDRVNLDALTAEESDQLVQLCQEAAEAHRLLGEQEQALTVYNALLGFLRSRGWNDKVAQVEYMLQQAQNASAPARPTTPPPMAATQAPPVQDSFPISQVPEAPTMEINANSIAGAANNTSAGNPNSSVGELPDWLTGILNDSEKTQNAPKPAPQQPAPNINQQQPAAQSAPQAPAESASAPSWLTDDAKPNATRVLPEDQIPPAAQAPQVAPQQSQPLAAPTPAPQQPQVAPQPSQPLPPPMAQLEPQLPPVASQPLPPVMPPQVPPTPAPQAMPPVQPAQSPFAASVFEDPQLMVPSSPARPAQEARPGFEDLLNQMAGARGNGGLGPVADAVLNSTAMLPENIRTQVMRSMQDIQKYINHGLLTPATEECLRVIDIAPQYLDVHQVLCEIYVRQGKIEQAITKYAILVDTYIVNGRIDDAIATYRRILQLEPNNITYRMRLINMLSTQGNKEDLLRERTLAAESYLRLGYMDRAMTELEQALQESPTSVPTRLNYSLALQKLGRTQQAVAEYQRVLQIDPRNITALVRWHIAMITTLGTPRGTALELLSRIRWQLRGEGQKQAQAVVREYTQSAEVYPNNADVHFALGQIYQQCGYYDRAVEEYNQATRDSHVEVFARASAAQALLSQGKPDAAIQQLDMALQHVRQSPQSLDPATWAARPREEGEEHRAPEVEISTQLAKAYGRTGQQEQMQAILRQLQRVKPAQDEVASSMAEISARQGDVSSALQEYIDLVRHYRNNRQTDNAINVLNEMVRLAPQDPRAHDELADIYVSRGLLEEGMAELRLLADIYLRQGKLDQAGMAVQRIGNIYAEMGDTEEALTSLFRAAELNPESMDLLREVVGFCLQLGRNQDAAKYQGQIARHYFETQQVKEAVAALQQLITIDRSNFEAYDMLGQTYQSVGEYEQASRVYRNLAKVNPGSSVARERLATLQELRTR</sequence>
<comment type="caution">
    <text evidence="6">The sequence shown here is derived from an EMBL/GenBank/DDBJ whole genome shotgun (WGS) entry which is preliminary data.</text>
</comment>
<dbReference type="EMBL" id="BIFS01000001">
    <property type="protein sequence ID" value="GCE19118.1"/>
    <property type="molecule type" value="Genomic_DNA"/>
</dbReference>
<dbReference type="Proteomes" id="UP000287188">
    <property type="component" value="Unassembled WGS sequence"/>
</dbReference>
<feature type="repeat" description="TPR" evidence="3">
    <location>
        <begin position="1283"/>
        <end position="1316"/>
    </location>
</feature>
<dbReference type="InterPro" id="IPR019734">
    <property type="entry name" value="TPR_rpt"/>
</dbReference>
<feature type="region of interest" description="Disordered" evidence="4">
    <location>
        <begin position="1043"/>
        <end position="1064"/>
    </location>
</feature>
<feature type="repeat" description="TPR" evidence="3">
    <location>
        <begin position="1195"/>
        <end position="1228"/>
    </location>
</feature>
<dbReference type="InterPro" id="IPR005158">
    <property type="entry name" value="BTAD"/>
</dbReference>
<feature type="compositionally biased region" description="Low complexity" evidence="4">
    <location>
        <begin position="549"/>
        <end position="574"/>
    </location>
</feature>
<keyword evidence="7" id="KW-1185">Reference proteome</keyword>
<feature type="domain" description="Bacterial transcriptional activator" evidence="5">
    <location>
        <begin position="1008"/>
        <end position="1132"/>
    </location>
</feature>
<feature type="region of interest" description="Disordered" evidence="4">
    <location>
        <begin position="200"/>
        <end position="260"/>
    </location>
</feature>
<evidence type="ECO:0000256" key="3">
    <source>
        <dbReference type="PROSITE-ProRule" id="PRU00339"/>
    </source>
</evidence>
<dbReference type="InterPro" id="IPR051012">
    <property type="entry name" value="CellSynth/LPSAsmb/PSIAsmb"/>
</dbReference>
<dbReference type="Pfam" id="PF13176">
    <property type="entry name" value="TPR_7"/>
    <property type="match status" value="1"/>
</dbReference>
<feature type="compositionally biased region" description="Pro residues" evidence="4">
    <location>
        <begin position="648"/>
        <end position="670"/>
    </location>
</feature>
<name>A0A402AIY6_9CHLR</name>
<gene>
    <name evidence="6" type="ORF">KDK_29180</name>
</gene>
<feature type="repeat" description="TPR" evidence="3">
    <location>
        <begin position="975"/>
        <end position="1008"/>
    </location>
</feature>
<dbReference type="PANTHER" id="PTHR45586">
    <property type="entry name" value="TPR REPEAT-CONTAINING PROTEIN PA4667"/>
    <property type="match status" value="1"/>
</dbReference>
<evidence type="ECO:0000256" key="4">
    <source>
        <dbReference type="SAM" id="MobiDB-lite"/>
    </source>
</evidence>
<feature type="region of interest" description="Disordered" evidence="4">
    <location>
        <begin position="533"/>
        <end position="581"/>
    </location>
</feature>
<dbReference type="PROSITE" id="PS50005">
    <property type="entry name" value="TPR"/>
    <property type="match status" value="7"/>
</dbReference>
<feature type="compositionally biased region" description="Polar residues" evidence="4">
    <location>
        <begin position="209"/>
        <end position="223"/>
    </location>
</feature>
<evidence type="ECO:0000256" key="2">
    <source>
        <dbReference type="ARBA" id="ARBA00022803"/>
    </source>
</evidence>
<feature type="repeat" description="TPR" evidence="3">
    <location>
        <begin position="795"/>
        <end position="828"/>
    </location>
</feature>
<evidence type="ECO:0000313" key="6">
    <source>
        <dbReference type="EMBL" id="GCE19118.1"/>
    </source>
</evidence>
<evidence type="ECO:0000256" key="1">
    <source>
        <dbReference type="ARBA" id="ARBA00022737"/>
    </source>
</evidence>
<feature type="repeat" description="TPR" evidence="3">
    <location>
        <begin position="42"/>
        <end position="75"/>
    </location>
</feature>
<feature type="region of interest" description="Disordered" evidence="4">
    <location>
        <begin position="461"/>
        <end position="489"/>
    </location>
</feature>
<dbReference type="PANTHER" id="PTHR45586:SF1">
    <property type="entry name" value="LIPOPOLYSACCHARIDE ASSEMBLY PROTEIN B"/>
    <property type="match status" value="1"/>
</dbReference>
<keyword evidence="1" id="KW-0677">Repeat</keyword>
<dbReference type="InterPro" id="IPR011990">
    <property type="entry name" value="TPR-like_helical_dom_sf"/>
</dbReference>
<proteinExistence type="predicted"/>
<dbReference type="SUPFAM" id="SSF48452">
    <property type="entry name" value="TPR-like"/>
    <property type="match status" value="3"/>
</dbReference>
<dbReference type="SMART" id="SM00028">
    <property type="entry name" value="TPR"/>
    <property type="match status" value="17"/>
</dbReference>
<dbReference type="Pfam" id="PF14559">
    <property type="entry name" value="TPR_19"/>
    <property type="match status" value="2"/>
</dbReference>
<feature type="compositionally biased region" description="Low complexity" evidence="4">
    <location>
        <begin position="597"/>
        <end position="611"/>
    </location>
</feature>
<dbReference type="Pfam" id="PF03704">
    <property type="entry name" value="BTAD"/>
    <property type="match status" value="1"/>
</dbReference>
<dbReference type="Pfam" id="PF13432">
    <property type="entry name" value="TPR_16"/>
    <property type="match status" value="2"/>
</dbReference>
<organism evidence="6 7">
    <name type="scientific">Dictyobacter kobayashii</name>
    <dbReference type="NCBI Taxonomy" id="2014872"/>
    <lineage>
        <taxon>Bacteria</taxon>
        <taxon>Bacillati</taxon>
        <taxon>Chloroflexota</taxon>
        <taxon>Ktedonobacteria</taxon>
        <taxon>Ktedonobacterales</taxon>
        <taxon>Dictyobacteraceae</taxon>
        <taxon>Dictyobacter</taxon>
    </lineage>
</organism>
<evidence type="ECO:0000313" key="7">
    <source>
        <dbReference type="Proteomes" id="UP000287188"/>
    </source>
</evidence>
<dbReference type="RefSeq" id="WP_126550920.1">
    <property type="nucleotide sequence ID" value="NZ_BIFS01000001.1"/>
</dbReference>
<feature type="repeat" description="TPR" evidence="3">
    <location>
        <begin position="96"/>
        <end position="129"/>
    </location>
</feature>
<evidence type="ECO:0000259" key="5">
    <source>
        <dbReference type="Pfam" id="PF03704"/>
    </source>
</evidence>
<protein>
    <recommendedName>
        <fullName evidence="5">Bacterial transcriptional activator domain-containing protein</fullName>
    </recommendedName>
</protein>
<feature type="region of interest" description="Disordered" evidence="4">
    <location>
        <begin position="597"/>
        <end position="672"/>
    </location>
</feature>
<feature type="repeat" description="TPR" evidence="3">
    <location>
        <begin position="883"/>
        <end position="916"/>
    </location>
</feature>
<feature type="compositionally biased region" description="Polar residues" evidence="4">
    <location>
        <begin position="231"/>
        <end position="252"/>
    </location>
</feature>
<dbReference type="Gene3D" id="1.25.40.10">
    <property type="entry name" value="Tetratricopeptide repeat domain"/>
    <property type="match status" value="7"/>
</dbReference>
<feature type="compositionally biased region" description="Basic and acidic residues" evidence="4">
    <location>
        <begin position="1054"/>
        <end position="1064"/>
    </location>
</feature>
<reference evidence="7" key="1">
    <citation type="submission" date="2018-12" db="EMBL/GenBank/DDBJ databases">
        <title>Tengunoibacter tsumagoiensis gen. nov., sp. nov., Dictyobacter kobayashii sp. nov., D. alpinus sp. nov., and D. joshuensis sp. nov. and description of Dictyobacteraceae fam. nov. within the order Ktedonobacterales isolated from Tengu-no-mugimeshi.</title>
        <authorList>
            <person name="Wang C.M."/>
            <person name="Zheng Y."/>
            <person name="Sakai Y."/>
            <person name="Toyoda A."/>
            <person name="Minakuchi Y."/>
            <person name="Abe K."/>
            <person name="Yokota A."/>
            <person name="Yabe S."/>
        </authorList>
    </citation>
    <scope>NUCLEOTIDE SEQUENCE [LARGE SCALE GENOMIC DNA]</scope>
    <source>
        <strain evidence="7">Uno11</strain>
    </source>
</reference>
<dbReference type="Pfam" id="PF13181">
    <property type="entry name" value="TPR_8"/>
    <property type="match status" value="2"/>
</dbReference>